<evidence type="ECO:0000256" key="2">
    <source>
        <dbReference type="HAMAP-Rule" id="MF_01270"/>
    </source>
</evidence>
<dbReference type="InterPro" id="IPR043129">
    <property type="entry name" value="ATPase_NBD"/>
</dbReference>
<comment type="catalytic activity">
    <reaction evidence="2">
        <text>1,6-anhydro-N-acetyl-beta-muramate + ATP + H2O = N-acetyl-D-muramate 6-phosphate + ADP + H(+)</text>
        <dbReference type="Rhea" id="RHEA:24952"/>
        <dbReference type="ChEBI" id="CHEBI:15377"/>
        <dbReference type="ChEBI" id="CHEBI:15378"/>
        <dbReference type="ChEBI" id="CHEBI:30616"/>
        <dbReference type="ChEBI" id="CHEBI:58690"/>
        <dbReference type="ChEBI" id="CHEBI:58722"/>
        <dbReference type="ChEBI" id="CHEBI:456216"/>
        <dbReference type="EC" id="2.7.1.170"/>
    </reaction>
</comment>
<dbReference type="EMBL" id="AAUW01000006">
    <property type="protein sequence ID" value="EAV44497.1"/>
    <property type="molecule type" value="Genomic_DNA"/>
</dbReference>
<keyword evidence="1 2" id="KW-0119">Carbohydrate metabolism</keyword>
<dbReference type="GO" id="GO:0097175">
    <property type="term" value="P:1,6-anhydro-N-acetyl-beta-muramic acid catabolic process"/>
    <property type="evidence" value="ECO:0007669"/>
    <property type="project" value="UniProtKB-UniRule"/>
</dbReference>
<comment type="similarity">
    <text evidence="2">Belongs to the anhydro-N-acetylmuramic acid kinase family.</text>
</comment>
<protein>
    <recommendedName>
        <fullName evidence="2">Anhydro-N-acetylmuramic acid kinase</fullName>
        <ecNumber evidence="2">2.7.1.170</ecNumber>
    </recommendedName>
    <alternativeName>
        <fullName evidence="2">AnhMurNAc kinase</fullName>
    </alternativeName>
</protein>
<dbReference type="SUPFAM" id="SSF53067">
    <property type="entry name" value="Actin-like ATPase domain"/>
    <property type="match status" value="1"/>
</dbReference>
<dbReference type="eggNOG" id="COG2377">
    <property type="taxonomic scope" value="Bacteria"/>
</dbReference>
<comment type="pathway">
    <text evidence="2">Amino-sugar metabolism; 1,6-anhydro-N-acetylmuramate degradation.</text>
</comment>
<organism evidence="3 4">
    <name type="scientific">Roseibium aggregatum (strain ATCC 25650 / DSM 13394 / JCM 20685 / NBRC 16684 / NCIMB 2208 / IAM 12614 / B1)</name>
    <name type="common">Stappia aggregata</name>
    <dbReference type="NCBI Taxonomy" id="384765"/>
    <lineage>
        <taxon>Bacteria</taxon>
        <taxon>Pseudomonadati</taxon>
        <taxon>Pseudomonadota</taxon>
        <taxon>Alphaproteobacteria</taxon>
        <taxon>Hyphomicrobiales</taxon>
        <taxon>Stappiaceae</taxon>
        <taxon>Roseibium</taxon>
    </lineage>
</organism>
<evidence type="ECO:0000313" key="4">
    <source>
        <dbReference type="Proteomes" id="UP000004848"/>
    </source>
</evidence>
<dbReference type="HAMAP" id="MF_01270">
    <property type="entry name" value="AnhMurNAc_kinase"/>
    <property type="match status" value="1"/>
</dbReference>
<dbReference type="Gene3D" id="3.30.420.40">
    <property type="match status" value="2"/>
</dbReference>
<dbReference type="GeneID" id="68846443"/>
<evidence type="ECO:0000256" key="1">
    <source>
        <dbReference type="ARBA" id="ARBA00023277"/>
    </source>
</evidence>
<dbReference type="RefSeq" id="WP_006934290.1">
    <property type="nucleotide sequence ID" value="NZ_AAUW01000006.1"/>
</dbReference>
<dbReference type="UniPathway" id="UPA00343"/>
<reference evidence="3 4" key="1">
    <citation type="submission" date="2006-05" db="EMBL/GenBank/DDBJ databases">
        <authorList>
            <person name="King G."/>
            <person name="Ferriera S."/>
            <person name="Johnson J."/>
            <person name="Kravitz S."/>
            <person name="Beeson K."/>
            <person name="Sutton G."/>
            <person name="Rogers Y.-H."/>
            <person name="Friedman R."/>
            <person name="Frazier M."/>
            <person name="Venter J.C."/>
        </authorList>
    </citation>
    <scope>NUCLEOTIDE SEQUENCE [LARGE SCALE GENOMIC DNA]</scope>
    <source>
        <strain evidence="4">ATCC 25650 / DSM 13394 / JCM 20685 / NBRC 16684 / NCIMB 2208 / IAM 12614 / B1</strain>
    </source>
</reference>
<feature type="binding site" evidence="2">
    <location>
        <begin position="13"/>
        <end position="20"/>
    </location>
    <ligand>
        <name>ATP</name>
        <dbReference type="ChEBI" id="CHEBI:30616"/>
    </ligand>
</feature>
<dbReference type="GO" id="GO:0016773">
    <property type="term" value="F:phosphotransferase activity, alcohol group as acceptor"/>
    <property type="evidence" value="ECO:0007669"/>
    <property type="project" value="UniProtKB-UniRule"/>
</dbReference>
<keyword evidence="2" id="KW-0808">Transferase</keyword>
<comment type="function">
    <text evidence="2">Catalyzes the specific phosphorylation of 1,6-anhydro-N-acetylmuramic acid (anhMurNAc) with the simultaneous cleavage of the 1,6-anhydro ring, generating MurNAc-6-P. Is required for the utilization of anhMurNAc either imported from the medium or derived from its own cell wall murein, and thus plays a role in cell wall recycling.</text>
</comment>
<dbReference type="GO" id="GO:0005524">
    <property type="term" value="F:ATP binding"/>
    <property type="evidence" value="ECO:0007669"/>
    <property type="project" value="UniProtKB-UniRule"/>
</dbReference>
<name>A0NSG8_ROSAI</name>
<keyword evidence="2 3" id="KW-0418">Kinase</keyword>
<gene>
    <name evidence="2 3" type="primary">anmK</name>
    <name evidence="3" type="ORF">SIAM614_05025</name>
</gene>
<comment type="pathway">
    <text evidence="2">Cell wall biogenesis; peptidoglycan recycling.</text>
</comment>
<proteinExistence type="inferred from homology"/>
<dbReference type="GO" id="GO:0016301">
    <property type="term" value="F:kinase activity"/>
    <property type="evidence" value="ECO:0007669"/>
    <property type="project" value="UniProtKB-KW"/>
</dbReference>
<evidence type="ECO:0000313" key="3">
    <source>
        <dbReference type="EMBL" id="EAV44497.1"/>
    </source>
</evidence>
<dbReference type="Proteomes" id="UP000004848">
    <property type="component" value="Unassembled WGS sequence"/>
</dbReference>
<dbReference type="PANTHER" id="PTHR30605">
    <property type="entry name" value="ANHYDRO-N-ACETYLMURAMIC ACID KINASE"/>
    <property type="match status" value="1"/>
</dbReference>
<accession>A0NSG8</accession>
<keyword evidence="2" id="KW-0547">Nucleotide-binding</keyword>
<keyword evidence="2" id="KW-0067">ATP-binding</keyword>
<dbReference type="Pfam" id="PF03702">
    <property type="entry name" value="AnmK"/>
    <property type="match status" value="1"/>
</dbReference>
<dbReference type="GO" id="GO:0006040">
    <property type="term" value="P:amino sugar metabolic process"/>
    <property type="evidence" value="ECO:0007669"/>
    <property type="project" value="InterPro"/>
</dbReference>
<dbReference type="EC" id="2.7.1.170" evidence="2"/>
<dbReference type="GO" id="GO:0009254">
    <property type="term" value="P:peptidoglycan turnover"/>
    <property type="evidence" value="ECO:0007669"/>
    <property type="project" value="UniProtKB-UniRule"/>
</dbReference>
<dbReference type="NCBIfam" id="NF007141">
    <property type="entry name" value="PRK09585.1-5"/>
    <property type="match status" value="1"/>
</dbReference>
<dbReference type="PANTHER" id="PTHR30605:SF0">
    <property type="entry name" value="ANHYDRO-N-ACETYLMURAMIC ACID KINASE"/>
    <property type="match status" value="1"/>
</dbReference>
<dbReference type="UniPathway" id="UPA00544"/>
<comment type="caution">
    <text evidence="3">The sequence shown here is derived from an EMBL/GenBank/DDBJ whole genome shotgun (WGS) entry which is preliminary data.</text>
</comment>
<dbReference type="InterPro" id="IPR005338">
    <property type="entry name" value="Anhydro_N_Ac-Mur_kinase"/>
</dbReference>
<dbReference type="OrthoDB" id="9763949at2"/>
<dbReference type="AlphaFoldDB" id="A0NSG8"/>
<sequence>MSGAYSILGTISGTSADGIDLAWIETDGRTVARFGPAETVSYRPDTRRRVLDAAARKGTGRETWPEITAAVTRDHAEAILAFLAQHGLSPDAVVFHGQTVWHDPAKGETVQLGDPQSLATDLNVPVIGDVRLADMAAGGQGAPLVPVYHQALAKTLVGENLEPLCFLNIGGVSNLTYIEGDKLLAFDIGPGNAFLDDWIHKHGAGDYDAGGEISARGTVDEDRLRTALTHPFLTEPGPKSLDRYSFSGAFAEGLSLEDGAATLLAFTAEAIAASEQLLPQAPKLWLVCGGGRHNPVLMKALSERLGGQVVSADEYRIDGDALEAQAMAFLGARLKASLPTTFPGTTGVRRPVVGGKLYQPGK</sequence>